<dbReference type="STRING" id="137246.A0A401T6L4"/>
<evidence type="ECO:0000256" key="3">
    <source>
        <dbReference type="ARBA" id="ARBA00022989"/>
    </source>
</evidence>
<dbReference type="GO" id="GO:0004930">
    <property type="term" value="F:G protein-coupled receptor activity"/>
    <property type="evidence" value="ECO:0007669"/>
    <property type="project" value="UniProtKB-KW"/>
</dbReference>
<feature type="domain" description="G-protein coupled receptors family 1 profile" evidence="10">
    <location>
        <begin position="60"/>
        <end position="313"/>
    </location>
</feature>
<keyword evidence="2 9" id="KW-0812">Transmembrane</keyword>
<evidence type="ECO:0000313" key="12">
    <source>
        <dbReference type="Proteomes" id="UP000287033"/>
    </source>
</evidence>
<dbReference type="AlphaFoldDB" id="A0A401T6L4"/>
<feature type="transmembrane region" description="Helical" evidence="9">
    <location>
        <begin position="81"/>
        <end position="104"/>
    </location>
</feature>
<keyword evidence="6" id="KW-0675">Receptor</keyword>
<dbReference type="GO" id="GO:0005886">
    <property type="term" value="C:plasma membrane"/>
    <property type="evidence" value="ECO:0007669"/>
    <property type="project" value="TreeGrafter"/>
</dbReference>
<feature type="transmembrane region" description="Helical" evidence="9">
    <location>
        <begin position="157"/>
        <end position="178"/>
    </location>
</feature>
<dbReference type="GO" id="GO:0007200">
    <property type="term" value="P:phospholipase C-activating G protein-coupled receptor signaling pathway"/>
    <property type="evidence" value="ECO:0007669"/>
    <property type="project" value="TreeGrafter"/>
</dbReference>
<name>A0A401T6L4_CHIPU</name>
<evidence type="ECO:0000256" key="9">
    <source>
        <dbReference type="SAM" id="Phobius"/>
    </source>
</evidence>
<keyword evidence="5 9" id="KW-0472">Membrane</keyword>
<comment type="caution">
    <text evidence="11">The sequence shown here is derived from an EMBL/GenBank/DDBJ whole genome shotgun (WGS) entry which is preliminary data.</text>
</comment>
<evidence type="ECO:0000256" key="8">
    <source>
        <dbReference type="ARBA" id="ARBA00023224"/>
    </source>
</evidence>
<dbReference type="PANTHER" id="PTHR24232">
    <property type="entry name" value="G-PROTEIN COUPLED RECEPTOR"/>
    <property type="match status" value="1"/>
</dbReference>
<dbReference type="SUPFAM" id="SSF81321">
    <property type="entry name" value="Family A G protein-coupled receptor-like"/>
    <property type="match status" value="1"/>
</dbReference>
<dbReference type="InterPro" id="IPR000276">
    <property type="entry name" value="GPCR_Rhodpsn"/>
</dbReference>
<dbReference type="GO" id="GO:0035025">
    <property type="term" value="P:positive regulation of Rho protein signal transduction"/>
    <property type="evidence" value="ECO:0007669"/>
    <property type="project" value="TreeGrafter"/>
</dbReference>
<accession>A0A401T6L4</accession>
<keyword evidence="3 9" id="KW-1133">Transmembrane helix</keyword>
<evidence type="ECO:0000256" key="7">
    <source>
        <dbReference type="ARBA" id="ARBA00023180"/>
    </source>
</evidence>
<dbReference type="Gene3D" id="1.20.1070.10">
    <property type="entry name" value="Rhodopsin 7-helix transmembrane proteins"/>
    <property type="match status" value="1"/>
</dbReference>
<dbReference type="PRINTS" id="PR01157">
    <property type="entry name" value="P2YPURNOCPTR"/>
</dbReference>
<dbReference type="Proteomes" id="UP000287033">
    <property type="component" value="Unassembled WGS sequence"/>
</dbReference>
<feature type="transmembrane region" description="Helical" evidence="9">
    <location>
        <begin position="124"/>
        <end position="145"/>
    </location>
</feature>
<gene>
    <name evidence="11" type="ORF">chiPu_0016802</name>
</gene>
<dbReference type="PRINTS" id="PR00237">
    <property type="entry name" value="GPCRRHODOPSN"/>
</dbReference>
<dbReference type="PROSITE" id="PS50262">
    <property type="entry name" value="G_PROTEIN_RECEP_F1_2"/>
    <property type="match status" value="1"/>
</dbReference>
<organism evidence="11 12">
    <name type="scientific">Chiloscyllium punctatum</name>
    <name type="common">Brownbanded bambooshark</name>
    <name type="synonym">Hemiscyllium punctatum</name>
    <dbReference type="NCBI Taxonomy" id="137246"/>
    <lineage>
        <taxon>Eukaryota</taxon>
        <taxon>Metazoa</taxon>
        <taxon>Chordata</taxon>
        <taxon>Craniata</taxon>
        <taxon>Vertebrata</taxon>
        <taxon>Chondrichthyes</taxon>
        <taxon>Elasmobranchii</taxon>
        <taxon>Galeomorphii</taxon>
        <taxon>Galeoidea</taxon>
        <taxon>Orectolobiformes</taxon>
        <taxon>Hemiscylliidae</taxon>
        <taxon>Chiloscyllium</taxon>
    </lineage>
</organism>
<evidence type="ECO:0000256" key="6">
    <source>
        <dbReference type="ARBA" id="ARBA00023170"/>
    </source>
</evidence>
<keyword evidence="7" id="KW-0325">Glycoprotein</keyword>
<comment type="subcellular location">
    <subcellularLocation>
        <location evidence="1">Membrane</location>
        <topology evidence="1">Multi-pass membrane protein</topology>
    </subcellularLocation>
</comment>
<dbReference type="OMA" id="MCATVFL"/>
<keyword evidence="12" id="KW-1185">Reference proteome</keyword>
<dbReference type="EMBL" id="BEZZ01001153">
    <property type="protein sequence ID" value="GCC38288.1"/>
    <property type="molecule type" value="Genomic_DNA"/>
</dbReference>
<proteinExistence type="predicted"/>
<dbReference type="InterPro" id="IPR017452">
    <property type="entry name" value="GPCR_Rhodpsn_7TM"/>
</dbReference>
<dbReference type="PANTHER" id="PTHR24232:SF6">
    <property type="entry name" value="PURINERGIC RECEPTOR P2Y, G-PROTEIN COUPLED 10B"/>
    <property type="match status" value="1"/>
</dbReference>
<evidence type="ECO:0000259" key="10">
    <source>
        <dbReference type="PROSITE" id="PS50262"/>
    </source>
</evidence>
<protein>
    <recommendedName>
        <fullName evidence="10">G-protein coupled receptors family 1 profile domain-containing protein</fullName>
    </recommendedName>
</protein>
<sequence length="345" mass="39584">MVGQTQQRLERHSSQRTETHCLGKMSLNASMCQDEQEHWKSEITLYAVVYGIILIPGFFGNSVALWVLIGNIKREKKAVIFMTNLALADLAHVLSLPLRIFYYITHNWPFGKFMCLFCFYLKFLNMYASILFLVCISVQRCVFLIHPFKYSSWRRRYDVALSIIGWLVVILMCLPFPIMRNTESFNSSQCFADLPMKQVNLASSILMLTVAELLGFVGPIAIILTCTWKTAQSLKENSTVPNNRGGSRALKLVLMCATVFLICFAPYHIFFLLNQLRKLNLIADCSARRNIEILHSVTLCLASMNACLDPFIYYFVTAEFREQLSRTSSFLVRSRHLSRESTTSR</sequence>
<evidence type="ECO:0000313" key="11">
    <source>
        <dbReference type="EMBL" id="GCC38288.1"/>
    </source>
</evidence>
<dbReference type="OrthoDB" id="9435792at2759"/>
<keyword evidence="4" id="KW-0297">G-protein coupled receptor</keyword>
<feature type="transmembrane region" description="Helical" evidence="9">
    <location>
        <begin position="249"/>
        <end position="273"/>
    </location>
</feature>
<evidence type="ECO:0000256" key="2">
    <source>
        <dbReference type="ARBA" id="ARBA00022692"/>
    </source>
</evidence>
<dbReference type="Pfam" id="PF00001">
    <property type="entry name" value="7tm_1"/>
    <property type="match status" value="1"/>
</dbReference>
<feature type="transmembrane region" description="Helical" evidence="9">
    <location>
        <begin position="43"/>
        <end position="69"/>
    </location>
</feature>
<evidence type="ECO:0000256" key="5">
    <source>
        <dbReference type="ARBA" id="ARBA00023136"/>
    </source>
</evidence>
<reference evidence="11 12" key="1">
    <citation type="journal article" date="2018" name="Nat. Ecol. Evol.">
        <title>Shark genomes provide insights into elasmobranch evolution and the origin of vertebrates.</title>
        <authorList>
            <person name="Hara Y"/>
            <person name="Yamaguchi K"/>
            <person name="Onimaru K"/>
            <person name="Kadota M"/>
            <person name="Koyanagi M"/>
            <person name="Keeley SD"/>
            <person name="Tatsumi K"/>
            <person name="Tanaka K"/>
            <person name="Motone F"/>
            <person name="Kageyama Y"/>
            <person name="Nozu R"/>
            <person name="Adachi N"/>
            <person name="Nishimura O"/>
            <person name="Nakagawa R"/>
            <person name="Tanegashima C"/>
            <person name="Kiyatake I"/>
            <person name="Matsumoto R"/>
            <person name="Murakumo K"/>
            <person name="Nishida K"/>
            <person name="Terakita A"/>
            <person name="Kuratani S"/>
            <person name="Sato K"/>
            <person name="Hyodo S Kuraku.S."/>
        </authorList>
    </citation>
    <scope>NUCLEOTIDE SEQUENCE [LARGE SCALE GENOMIC DNA]</scope>
</reference>
<feature type="transmembrane region" description="Helical" evidence="9">
    <location>
        <begin position="205"/>
        <end position="228"/>
    </location>
</feature>
<evidence type="ECO:0000256" key="4">
    <source>
        <dbReference type="ARBA" id="ARBA00023040"/>
    </source>
</evidence>
<evidence type="ECO:0000256" key="1">
    <source>
        <dbReference type="ARBA" id="ARBA00004141"/>
    </source>
</evidence>
<keyword evidence="8" id="KW-0807">Transducer</keyword>